<organism evidence="2 3">
    <name type="scientific">Paratrimastix pyriformis</name>
    <dbReference type="NCBI Taxonomy" id="342808"/>
    <lineage>
        <taxon>Eukaryota</taxon>
        <taxon>Metamonada</taxon>
        <taxon>Preaxostyla</taxon>
        <taxon>Paratrimastigidae</taxon>
        <taxon>Paratrimastix</taxon>
    </lineage>
</organism>
<feature type="compositionally biased region" description="Low complexity" evidence="1">
    <location>
        <begin position="19"/>
        <end position="34"/>
    </location>
</feature>
<dbReference type="Proteomes" id="UP001141327">
    <property type="component" value="Unassembled WGS sequence"/>
</dbReference>
<evidence type="ECO:0000313" key="2">
    <source>
        <dbReference type="EMBL" id="KAJ4459823.1"/>
    </source>
</evidence>
<protein>
    <submittedName>
        <fullName evidence="2">Uncharacterized protein</fullName>
    </submittedName>
</protein>
<feature type="region of interest" description="Disordered" evidence="1">
    <location>
        <begin position="382"/>
        <end position="407"/>
    </location>
</feature>
<sequence length="688" mass="71056">MKSQVLDHLQHPEPCSCSCSTHPVPSSSSSSSSSAGGGTDGAECLLDETQLHWRRSGMRGLRGVLALPHRVDVFPVGPASAATSPSPSRSSSSDLDVDRATLAAAAAASAPGLKKKPETTGTGNPFKRLLHTGSMSRRASQTLVAPASMTDPHQALSSVLPHLLSVLRQRLHQVAGTVSISEVTYSRGARPLARFVAQPSDGSECHPALFHLTPGRSRGFLMCGPAVPTPTDDEPTCFTIRGWDSALRPFAISLPPCVVLPSALGAAPTLACSLLRAAVPHMITPTSLPEAFIVDTPDLPMPPCAYLRGAGGLAVCLPATTSPHPADGVVSLSSASAAATASPTEMITERLQRALGTPSDESLLGELHALEQDLDAATERQMAHLGAGKQQQDGGRDPTSPPPPIEQVQVPHLRLVSLLSRSLARAQAAAAAAAVSHPASAPSSPSPSSPAGAAAGTAAPTPAPFAESPVALARLNDLLSDCLEAPTPAPYPVAAPLTRPCLDHATMTLALAQRHVGCWRWGLDLIQQLRLACHALGAAGHMDTITMSALERLLREAAPAPLFAEAAHSTELLGVVLGFDPQSPPAMLALALWGTALALAAISLLGRAIPGEHPLLAQEWSVVAGKSGAMFDRCLPVAIVGGSVERGTFLRTMMMQAERALQWLVEGGGPSSPGGSPVAAKFAERPSK</sequence>
<dbReference type="EMBL" id="JAPMOS010000017">
    <property type="protein sequence ID" value="KAJ4459823.1"/>
    <property type="molecule type" value="Genomic_DNA"/>
</dbReference>
<accession>A0ABQ8UKU3</accession>
<feature type="region of interest" description="Disordered" evidence="1">
    <location>
        <begin position="106"/>
        <end position="133"/>
    </location>
</feature>
<name>A0ABQ8UKU3_9EUKA</name>
<reference evidence="2" key="1">
    <citation type="journal article" date="2022" name="bioRxiv">
        <title>Genomics of Preaxostyla Flagellates Illuminates Evolutionary Transitions and the Path Towards Mitochondrial Loss.</title>
        <authorList>
            <person name="Novak L.V.F."/>
            <person name="Treitli S.C."/>
            <person name="Pyrih J."/>
            <person name="Halakuc P."/>
            <person name="Pipaliya S.V."/>
            <person name="Vacek V."/>
            <person name="Brzon O."/>
            <person name="Soukal P."/>
            <person name="Eme L."/>
            <person name="Dacks J.B."/>
            <person name="Karnkowska A."/>
            <person name="Elias M."/>
            <person name="Hampl V."/>
        </authorList>
    </citation>
    <scope>NUCLEOTIDE SEQUENCE</scope>
    <source>
        <strain evidence="2">RCP-MX</strain>
    </source>
</reference>
<keyword evidence="3" id="KW-1185">Reference proteome</keyword>
<proteinExistence type="predicted"/>
<evidence type="ECO:0000256" key="1">
    <source>
        <dbReference type="SAM" id="MobiDB-lite"/>
    </source>
</evidence>
<comment type="caution">
    <text evidence="2">The sequence shown here is derived from an EMBL/GenBank/DDBJ whole genome shotgun (WGS) entry which is preliminary data.</text>
</comment>
<feature type="region of interest" description="Disordered" evidence="1">
    <location>
        <begin position="438"/>
        <end position="461"/>
    </location>
</feature>
<feature type="region of interest" description="Disordered" evidence="1">
    <location>
        <begin position="1"/>
        <end position="42"/>
    </location>
</feature>
<feature type="region of interest" description="Disordered" evidence="1">
    <location>
        <begin position="666"/>
        <end position="688"/>
    </location>
</feature>
<feature type="compositionally biased region" description="Low complexity" evidence="1">
    <location>
        <begin position="449"/>
        <end position="461"/>
    </location>
</feature>
<gene>
    <name evidence="2" type="ORF">PAPYR_4226</name>
</gene>
<evidence type="ECO:0000313" key="3">
    <source>
        <dbReference type="Proteomes" id="UP001141327"/>
    </source>
</evidence>